<evidence type="ECO:0000313" key="11">
    <source>
        <dbReference type="EMBL" id="XBH17220.1"/>
    </source>
</evidence>
<dbReference type="InterPro" id="IPR024079">
    <property type="entry name" value="MetalloPept_cat_dom_sf"/>
</dbReference>
<dbReference type="Gene3D" id="3.40.390.10">
    <property type="entry name" value="Collagenase (Catalytic Domain)"/>
    <property type="match status" value="1"/>
</dbReference>
<evidence type="ECO:0000256" key="1">
    <source>
        <dbReference type="ARBA" id="ARBA00001947"/>
    </source>
</evidence>
<evidence type="ECO:0000256" key="4">
    <source>
        <dbReference type="ARBA" id="ARBA00022723"/>
    </source>
</evidence>
<feature type="domain" description="Peptidase M13 C-terminal" evidence="9">
    <location>
        <begin position="485"/>
        <end position="689"/>
    </location>
</feature>
<accession>A0AAU7DIS3</accession>
<dbReference type="PANTHER" id="PTHR11733:SF167">
    <property type="entry name" value="FI17812P1-RELATED"/>
    <property type="match status" value="1"/>
</dbReference>
<dbReference type="EC" id="3.4.24.-" evidence="11"/>
<dbReference type="CDD" id="cd08662">
    <property type="entry name" value="M13"/>
    <property type="match status" value="1"/>
</dbReference>
<dbReference type="Pfam" id="PF05649">
    <property type="entry name" value="Peptidase_M13_N"/>
    <property type="match status" value="1"/>
</dbReference>
<keyword evidence="3" id="KW-0645">Protease</keyword>
<dbReference type="InterPro" id="IPR000718">
    <property type="entry name" value="Peptidase_M13"/>
</dbReference>
<dbReference type="PANTHER" id="PTHR11733">
    <property type="entry name" value="ZINC METALLOPROTEASE FAMILY M13 NEPRILYSIN-RELATED"/>
    <property type="match status" value="1"/>
</dbReference>
<dbReference type="RefSeq" id="WP_348262451.1">
    <property type="nucleotide sequence ID" value="NZ_CP121196.1"/>
</dbReference>
<evidence type="ECO:0000256" key="7">
    <source>
        <dbReference type="ARBA" id="ARBA00023049"/>
    </source>
</evidence>
<evidence type="ECO:0000256" key="3">
    <source>
        <dbReference type="ARBA" id="ARBA00022670"/>
    </source>
</evidence>
<dbReference type="Gene3D" id="1.10.1380.10">
    <property type="entry name" value="Neutral endopeptidase , domain2"/>
    <property type="match status" value="1"/>
</dbReference>
<dbReference type="PROSITE" id="PS51885">
    <property type="entry name" value="NEPRILYSIN"/>
    <property type="match status" value="1"/>
</dbReference>
<dbReference type="GO" id="GO:0016485">
    <property type="term" value="P:protein processing"/>
    <property type="evidence" value="ECO:0007669"/>
    <property type="project" value="TreeGrafter"/>
</dbReference>
<organism evidence="11">
    <name type="scientific">Telmatobacter sp. DSM 110680</name>
    <dbReference type="NCBI Taxonomy" id="3036704"/>
    <lineage>
        <taxon>Bacteria</taxon>
        <taxon>Pseudomonadati</taxon>
        <taxon>Acidobacteriota</taxon>
        <taxon>Terriglobia</taxon>
        <taxon>Terriglobales</taxon>
        <taxon>Acidobacteriaceae</taxon>
        <taxon>Telmatobacter</taxon>
    </lineage>
</organism>
<keyword evidence="8" id="KW-0732">Signal</keyword>
<keyword evidence="7" id="KW-0482">Metalloprotease</keyword>
<keyword evidence="5 11" id="KW-0378">Hydrolase</keyword>
<sequence>MSRFAVVLSPSGLALIAFLAAAPLFSQNATPSAPSAPELRVFDTSLIDKNVDPCENFYRYSCNGWFKRNPLPPDQTSYGRFTELYELNRLHLKQILEESSKPDPNRTPNEQKIGDEYASCMDTANVDKLGLTPIKPELDRIAALRSPGELPVLLAHLHTIDVNAFFNFGADQDFADANQVISYYGGGGLGLPERDYYFRTDAKSVEQRKQYVDHVHKMFLLAGEPEAQASKDADTVMAIETRLAKASLTITEMRDPQNLNHPTDVPAMAKMLTHFSLMDYVEATHAPATGKANDMEPKFFAEFNALVGDTPLDQIRTYLRWHLLHAFAGTSMPEAFEQESWNFYAHTLNGAEKQQERWKRCTSRVDREMGEALGQVYVAKYFPPAEKQQALEMTLAIEQAMGKDIDALDWMSPATKIQAKEKLKTVMNKIGYPDKWRDYSKLVIVRGDPLGNQERVRVFDFNRDLAKIGKPVDKNEWGMSPPTVNAYYNSQQNNVNFPAGYFQPPFFSDKEDDAANYGDMGSTIGHELTHGFDDEGRQFDKDGNLKEWWTKDDETKFKEKAQCMVDQYDAIEAVPGVHLNGKLTLGENLADLGGLWLAWIAWQDKAEVAHLDMSAKTDGYTPDQRFWIAYAQQWCTQTRPEQLRSQAQTDPHAPDEYRTNSVLQDLPEFAKSFSCKPSDKMVSAKPCRIW</sequence>
<dbReference type="InterPro" id="IPR018497">
    <property type="entry name" value="Peptidase_M13_C"/>
</dbReference>
<dbReference type="SUPFAM" id="SSF55486">
    <property type="entry name" value="Metalloproteases ('zincins'), catalytic domain"/>
    <property type="match status" value="1"/>
</dbReference>
<dbReference type="AlphaFoldDB" id="A0AAU7DIS3"/>
<dbReference type="InterPro" id="IPR042089">
    <property type="entry name" value="Peptidase_M13_dom_2"/>
</dbReference>
<evidence type="ECO:0000259" key="10">
    <source>
        <dbReference type="Pfam" id="PF05649"/>
    </source>
</evidence>
<dbReference type="InterPro" id="IPR008753">
    <property type="entry name" value="Peptidase_M13_N"/>
</dbReference>
<dbReference type="GO" id="GO:0046872">
    <property type="term" value="F:metal ion binding"/>
    <property type="evidence" value="ECO:0007669"/>
    <property type="project" value="UniProtKB-KW"/>
</dbReference>
<feature type="chain" id="PRO_5043918864" evidence="8">
    <location>
        <begin position="29"/>
        <end position="690"/>
    </location>
</feature>
<name>A0AAU7DIS3_9BACT</name>
<gene>
    <name evidence="11" type="ORF">P8935_21965</name>
</gene>
<keyword evidence="4" id="KW-0479">Metal-binding</keyword>
<evidence type="ECO:0000259" key="9">
    <source>
        <dbReference type="Pfam" id="PF01431"/>
    </source>
</evidence>
<proteinExistence type="inferred from homology"/>
<comment type="similarity">
    <text evidence="2">Belongs to the peptidase M13 family.</text>
</comment>
<feature type="signal peptide" evidence="8">
    <location>
        <begin position="1"/>
        <end position="28"/>
    </location>
</feature>
<reference evidence="11" key="1">
    <citation type="submission" date="2023-03" db="EMBL/GenBank/DDBJ databases">
        <title>Edaphobacter sp.</title>
        <authorList>
            <person name="Huber K.J."/>
            <person name="Papendorf J."/>
            <person name="Pilke C."/>
            <person name="Bunk B."/>
            <person name="Sproeer C."/>
            <person name="Pester M."/>
        </authorList>
    </citation>
    <scope>NUCLEOTIDE SEQUENCE</scope>
    <source>
        <strain evidence="11">DSM 110680</strain>
    </source>
</reference>
<dbReference type="Pfam" id="PF01431">
    <property type="entry name" value="Peptidase_M13"/>
    <property type="match status" value="1"/>
</dbReference>
<dbReference type="PRINTS" id="PR00786">
    <property type="entry name" value="NEPRILYSIN"/>
</dbReference>
<evidence type="ECO:0000256" key="8">
    <source>
        <dbReference type="SAM" id="SignalP"/>
    </source>
</evidence>
<dbReference type="EMBL" id="CP121196">
    <property type="protein sequence ID" value="XBH17220.1"/>
    <property type="molecule type" value="Genomic_DNA"/>
</dbReference>
<comment type="cofactor">
    <cofactor evidence="1">
        <name>Zn(2+)</name>
        <dbReference type="ChEBI" id="CHEBI:29105"/>
    </cofactor>
</comment>
<dbReference type="GO" id="GO:0005886">
    <property type="term" value="C:plasma membrane"/>
    <property type="evidence" value="ECO:0007669"/>
    <property type="project" value="TreeGrafter"/>
</dbReference>
<keyword evidence="6" id="KW-0862">Zinc</keyword>
<protein>
    <submittedName>
        <fullName evidence="11">M13 family metallopeptidase</fullName>
        <ecNumber evidence="11">3.4.24.-</ecNumber>
    </submittedName>
</protein>
<evidence type="ECO:0000256" key="5">
    <source>
        <dbReference type="ARBA" id="ARBA00022801"/>
    </source>
</evidence>
<evidence type="ECO:0000256" key="2">
    <source>
        <dbReference type="ARBA" id="ARBA00007357"/>
    </source>
</evidence>
<dbReference type="GO" id="GO:0004222">
    <property type="term" value="F:metalloendopeptidase activity"/>
    <property type="evidence" value="ECO:0007669"/>
    <property type="project" value="InterPro"/>
</dbReference>
<evidence type="ECO:0000256" key="6">
    <source>
        <dbReference type="ARBA" id="ARBA00022833"/>
    </source>
</evidence>
<feature type="domain" description="Peptidase M13 N-terminal" evidence="10">
    <location>
        <begin position="53"/>
        <end position="433"/>
    </location>
</feature>